<reference evidence="1 2" key="1">
    <citation type="journal article" date="2021" name="Nat. Plants">
        <title>The Taxus genome provides insights into paclitaxel biosynthesis.</title>
        <authorList>
            <person name="Xiong X."/>
            <person name="Gou J."/>
            <person name="Liao Q."/>
            <person name="Li Y."/>
            <person name="Zhou Q."/>
            <person name="Bi G."/>
            <person name="Li C."/>
            <person name="Du R."/>
            <person name="Wang X."/>
            <person name="Sun T."/>
            <person name="Guo L."/>
            <person name="Liang H."/>
            <person name="Lu P."/>
            <person name="Wu Y."/>
            <person name="Zhang Z."/>
            <person name="Ro D.K."/>
            <person name="Shang Y."/>
            <person name="Huang S."/>
            <person name="Yan J."/>
        </authorList>
    </citation>
    <scope>NUCLEOTIDE SEQUENCE [LARGE SCALE GENOMIC DNA]</scope>
    <source>
        <strain evidence="1">Ta-2019</strain>
    </source>
</reference>
<dbReference type="Proteomes" id="UP000824469">
    <property type="component" value="Unassembled WGS sequence"/>
</dbReference>
<protein>
    <recommendedName>
        <fullName evidence="3">Hexosyltransferase</fullName>
    </recommendedName>
</protein>
<name>A0AA38CKD5_TAXCH</name>
<dbReference type="AlphaFoldDB" id="A0AA38CKD5"/>
<sequence length="100" mass="11215">VTTRVATVEEQLMNLGCKNLGEKIADVEMELALARSQGFLHKRPAWNATSEKRLLAVIGIYTGFGSHLNRIRIRNTWLPTGQALKKLEEKGIVVRFVVGR</sequence>
<comment type="caution">
    <text evidence="1">The sequence shown here is derived from an EMBL/GenBank/DDBJ whole genome shotgun (WGS) entry which is preliminary data.</text>
</comment>
<dbReference type="EMBL" id="JAHRHJ020000009">
    <property type="protein sequence ID" value="KAH9302045.1"/>
    <property type="molecule type" value="Genomic_DNA"/>
</dbReference>
<evidence type="ECO:0000313" key="1">
    <source>
        <dbReference type="EMBL" id="KAH9302045.1"/>
    </source>
</evidence>
<keyword evidence="2" id="KW-1185">Reference proteome</keyword>
<evidence type="ECO:0000313" key="2">
    <source>
        <dbReference type="Proteomes" id="UP000824469"/>
    </source>
</evidence>
<evidence type="ECO:0008006" key="3">
    <source>
        <dbReference type="Google" id="ProtNLM"/>
    </source>
</evidence>
<feature type="non-terminal residue" evidence="1">
    <location>
        <position position="100"/>
    </location>
</feature>
<feature type="non-terminal residue" evidence="1">
    <location>
        <position position="1"/>
    </location>
</feature>
<gene>
    <name evidence="1" type="ORF">KI387_013628</name>
</gene>
<organism evidence="1 2">
    <name type="scientific">Taxus chinensis</name>
    <name type="common">Chinese yew</name>
    <name type="synonym">Taxus wallichiana var. chinensis</name>
    <dbReference type="NCBI Taxonomy" id="29808"/>
    <lineage>
        <taxon>Eukaryota</taxon>
        <taxon>Viridiplantae</taxon>
        <taxon>Streptophyta</taxon>
        <taxon>Embryophyta</taxon>
        <taxon>Tracheophyta</taxon>
        <taxon>Spermatophyta</taxon>
        <taxon>Pinopsida</taxon>
        <taxon>Pinidae</taxon>
        <taxon>Conifers II</taxon>
        <taxon>Cupressales</taxon>
        <taxon>Taxaceae</taxon>
        <taxon>Taxus</taxon>
    </lineage>
</organism>
<proteinExistence type="predicted"/>
<accession>A0AA38CKD5</accession>